<keyword evidence="2" id="KW-1185">Reference proteome</keyword>
<gene>
    <name evidence="1" type="ordered locus">ETAF_1591</name>
</gene>
<name>A0A0H3DUT5_EDWTF</name>
<dbReference type="EMBL" id="CP002154">
    <property type="protein sequence ID" value="ADM41699.1"/>
    <property type="molecule type" value="Genomic_DNA"/>
</dbReference>
<accession>A0A0H3DUT5</accession>
<evidence type="ECO:0000313" key="1">
    <source>
        <dbReference type="EMBL" id="ADM41699.1"/>
    </source>
</evidence>
<reference evidence="1 2" key="2">
    <citation type="journal article" date="2011" name="BMC Immunol.">
        <title>Comparison of static immersion and intravenous injection systems for exposure of zebrafish embryos to the natural pathogen Edwardsiella tarda.</title>
        <authorList>
            <person name="van Soest J.J."/>
            <person name="Stockhammer O.W."/>
            <person name="Ordas A."/>
            <person name="Bloemberg G.V."/>
            <person name="Spaink H.P."/>
            <person name="Meijer A.H."/>
        </authorList>
    </citation>
    <scope>NUCLEOTIDE SEQUENCE [LARGE SCALE GENOMIC DNA]</scope>
    <source>
        <strain evidence="1 2">FL6-60</strain>
    </source>
</reference>
<reference evidence="2" key="1">
    <citation type="submission" date="2010-08" db="EMBL/GenBank/DDBJ databases">
        <title>Genome comparisons of Edwardsiella bacteria analysed using deep sequencing technology.</title>
        <authorList>
            <person name="van Soest J.J."/>
            <person name="Henkel C.V."/>
            <person name="Jansen H.J."/>
            <person name="van den Hondel C.A.M.J.J."/>
            <person name="Bloemberg G.V."/>
            <person name="Meijer A.H."/>
            <person name="Spaink H.P."/>
        </authorList>
    </citation>
    <scope>NUCLEOTIDE SEQUENCE [LARGE SCALE GENOMIC DNA]</scope>
    <source>
        <strain evidence="2">FL6-60</strain>
    </source>
</reference>
<organism evidence="1 2">
    <name type="scientific">Edwardsiella tarda (strain FL6-60)</name>
    <dbReference type="NCBI Taxonomy" id="718251"/>
    <lineage>
        <taxon>Bacteria</taxon>
        <taxon>Pseudomonadati</taxon>
        <taxon>Pseudomonadota</taxon>
        <taxon>Gammaproteobacteria</taxon>
        <taxon>Enterobacterales</taxon>
        <taxon>Hafniaceae</taxon>
        <taxon>Edwardsiella</taxon>
    </lineage>
</organism>
<proteinExistence type="predicted"/>
<sequence length="52" mass="6362">MLAVVMLDSRLPNRQRLKALEREVRERRRSNDILRQTSAYFAKAEFDRLWKK</sequence>
<dbReference type="PATRIC" id="fig|718251.5.peg.1645"/>
<dbReference type="KEGG" id="etd:ETAF_1591"/>
<dbReference type="HOGENOM" id="CLU_027402_37_1_6"/>
<dbReference type="Proteomes" id="UP000002230">
    <property type="component" value="Chromosome"/>
</dbReference>
<evidence type="ECO:0000313" key="2">
    <source>
        <dbReference type="Proteomes" id="UP000002230"/>
    </source>
</evidence>
<protein>
    <submittedName>
        <fullName evidence="1">Transposase</fullName>
    </submittedName>
</protein>
<dbReference type="AlphaFoldDB" id="A0A0H3DUT5"/>